<reference evidence="1 2" key="1">
    <citation type="submission" date="2016-10" db="EMBL/GenBank/DDBJ databases">
        <authorList>
            <person name="de Groot N.N."/>
        </authorList>
    </citation>
    <scope>NUCLEOTIDE SEQUENCE [LARGE SCALE GENOMIC DNA]</scope>
    <source>
        <strain evidence="1 2">R5</strain>
    </source>
</reference>
<name>A0A1G6XTC1_9BRAD</name>
<dbReference type="Proteomes" id="UP000199245">
    <property type="component" value="Unassembled WGS sequence"/>
</dbReference>
<evidence type="ECO:0000313" key="1">
    <source>
        <dbReference type="EMBL" id="SDD81272.1"/>
    </source>
</evidence>
<evidence type="ECO:0000313" key="2">
    <source>
        <dbReference type="Proteomes" id="UP000199245"/>
    </source>
</evidence>
<protein>
    <submittedName>
        <fullName evidence="1">Uncharacterized protein</fullName>
    </submittedName>
</protein>
<dbReference type="RefSeq" id="WP_143029589.1">
    <property type="nucleotide sequence ID" value="NZ_FMZW01000015.1"/>
</dbReference>
<accession>A0A1G6XTC1</accession>
<proteinExistence type="predicted"/>
<gene>
    <name evidence="1" type="ORF">SAMN05216337_1015150</name>
</gene>
<organism evidence="1 2">
    <name type="scientific">Bradyrhizobium brasilense</name>
    <dbReference type="NCBI Taxonomy" id="1419277"/>
    <lineage>
        <taxon>Bacteria</taxon>
        <taxon>Pseudomonadati</taxon>
        <taxon>Pseudomonadota</taxon>
        <taxon>Alphaproteobacteria</taxon>
        <taxon>Hyphomicrobiales</taxon>
        <taxon>Nitrobacteraceae</taxon>
        <taxon>Bradyrhizobium</taxon>
    </lineage>
</organism>
<dbReference type="AlphaFoldDB" id="A0A1G6XTC1"/>
<dbReference type="EMBL" id="FMZW01000015">
    <property type="protein sequence ID" value="SDD81272.1"/>
    <property type="molecule type" value="Genomic_DNA"/>
</dbReference>
<sequence>MKVVTRFIDLMAAFCIEQYCRYFSARQLLVKTDTPATPCTGEKKDAAVGRHPLKLELDKSGRSALPPR</sequence>